<dbReference type="GO" id="GO:0005249">
    <property type="term" value="F:voltage-gated potassium channel activity"/>
    <property type="evidence" value="ECO:0007669"/>
    <property type="project" value="TreeGrafter"/>
</dbReference>
<dbReference type="InterPro" id="IPR014710">
    <property type="entry name" value="RmlC-like_jellyroll"/>
</dbReference>
<organism evidence="2 3">
    <name type="scientific">Aquabacter spiritensis</name>
    <dbReference type="NCBI Taxonomy" id="933073"/>
    <lineage>
        <taxon>Bacteria</taxon>
        <taxon>Pseudomonadati</taxon>
        <taxon>Pseudomonadota</taxon>
        <taxon>Alphaproteobacteria</taxon>
        <taxon>Hyphomicrobiales</taxon>
        <taxon>Xanthobacteraceae</taxon>
        <taxon>Aquabacter</taxon>
    </lineage>
</organism>
<comment type="caution">
    <text evidence="2">The sequence shown here is derived from an EMBL/GenBank/DDBJ whole genome shotgun (WGS) entry which is preliminary data.</text>
</comment>
<sequence length="161" mass="17445">MSLEQDVAALQGVPTFEVLPPEALRSLAISAEIHELKAGDVLFRAGEISDAGYVVLSGRIELVTEQAGRRRRLCELLSGALVGETALFVASPRPATARALEAATVLRISRPVFVRVLEGFPEAATLLRAQFAERLEATLGALDALRREKFDSPSRPAARRR</sequence>
<accession>A0A4R3M123</accession>
<dbReference type="SMART" id="SM00100">
    <property type="entry name" value="cNMP"/>
    <property type="match status" value="1"/>
</dbReference>
<evidence type="ECO:0000313" key="3">
    <source>
        <dbReference type="Proteomes" id="UP000294664"/>
    </source>
</evidence>
<proteinExistence type="predicted"/>
<dbReference type="EMBL" id="SMAI01000002">
    <property type="protein sequence ID" value="TCT06794.1"/>
    <property type="molecule type" value="Genomic_DNA"/>
</dbReference>
<dbReference type="PROSITE" id="PS50042">
    <property type="entry name" value="CNMP_BINDING_3"/>
    <property type="match status" value="1"/>
</dbReference>
<feature type="domain" description="Cyclic nucleotide-binding" evidence="1">
    <location>
        <begin position="15"/>
        <end position="134"/>
    </location>
</feature>
<dbReference type="CDD" id="cd00038">
    <property type="entry name" value="CAP_ED"/>
    <property type="match status" value="1"/>
</dbReference>
<name>A0A4R3M123_9HYPH</name>
<dbReference type="GO" id="GO:0005886">
    <property type="term" value="C:plasma membrane"/>
    <property type="evidence" value="ECO:0007669"/>
    <property type="project" value="TreeGrafter"/>
</dbReference>
<dbReference type="RefSeq" id="WP_165933649.1">
    <property type="nucleotide sequence ID" value="NZ_SMAI01000002.1"/>
</dbReference>
<dbReference type="GO" id="GO:0042391">
    <property type="term" value="P:regulation of membrane potential"/>
    <property type="evidence" value="ECO:0007669"/>
    <property type="project" value="TreeGrafter"/>
</dbReference>
<dbReference type="PANTHER" id="PTHR10217">
    <property type="entry name" value="VOLTAGE AND LIGAND GATED POTASSIUM CHANNEL"/>
    <property type="match status" value="1"/>
</dbReference>
<dbReference type="InterPro" id="IPR018490">
    <property type="entry name" value="cNMP-bd_dom_sf"/>
</dbReference>
<dbReference type="Gene3D" id="2.60.120.10">
    <property type="entry name" value="Jelly Rolls"/>
    <property type="match status" value="1"/>
</dbReference>
<evidence type="ECO:0000313" key="2">
    <source>
        <dbReference type="EMBL" id="TCT06794.1"/>
    </source>
</evidence>
<protein>
    <submittedName>
        <fullName evidence="2">Cyclic nucleotide-binding protein</fullName>
    </submittedName>
</protein>
<dbReference type="SUPFAM" id="SSF51206">
    <property type="entry name" value="cAMP-binding domain-like"/>
    <property type="match status" value="1"/>
</dbReference>
<gene>
    <name evidence="2" type="ORF">EDC64_102274</name>
</gene>
<dbReference type="Pfam" id="PF00027">
    <property type="entry name" value="cNMP_binding"/>
    <property type="match status" value="1"/>
</dbReference>
<dbReference type="InterPro" id="IPR050818">
    <property type="entry name" value="KCNH_animal-type"/>
</dbReference>
<reference evidence="2 3" key="1">
    <citation type="submission" date="2019-03" db="EMBL/GenBank/DDBJ databases">
        <title>Genomic Encyclopedia of Type Strains, Phase IV (KMG-IV): sequencing the most valuable type-strain genomes for metagenomic binning, comparative biology and taxonomic classification.</title>
        <authorList>
            <person name="Goeker M."/>
        </authorList>
    </citation>
    <scope>NUCLEOTIDE SEQUENCE [LARGE SCALE GENOMIC DNA]</scope>
    <source>
        <strain evidence="2 3">DSM 9035</strain>
    </source>
</reference>
<dbReference type="AlphaFoldDB" id="A0A4R3M123"/>
<dbReference type="InterPro" id="IPR000595">
    <property type="entry name" value="cNMP-bd_dom"/>
</dbReference>
<dbReference type="Proteomes" id="UP000294664">
    <property type="component" value="Unassembled WGS sequence"/>
</dbReference>
<dbReference type="PANTHER" id="PTHR10217:SF435">
    <property type="entry name" value="POTASSIUM VOLTAGE-GATED CHANNEL PROTEIN EAG"/>
    <property type="match status" value="1"/>
</dbReference>
<keyword evidence="3" id="KW-1185">Reference proteome</keyword>
<evidence type="ECO:0000259" key="1">
    <source>
        <dbReference type="PROSITE" id="PS50042"/>
    </source>
</evidence>